<reference evidence="1 2" key="1">
    <citation type="submission" date="2019-03" db="EMBL/GenBank/DDBJ databases">
        <title>Whole genome sequence of a novel Rubrobacter taiwanensis strain, isolated from Yellowstone National Park.</title>
        <authorList>
            <person name="Freed S."/>
            <person name="Ramaley R.F."/>
            <person name="Kyndt J.A."/>
        </authorList>
    </citation>
    <scope>NUCLEOTIDE SEQUENCE [LARGE SCALE GENOMIC DNA]</scope>
    <source>
        <strain evidence="1 2">Yellowstone</strain>
    </source>
</reference>
<gene>
    <name evidence="1" type="ORF">E0L93_10760</name>
</gene>
<proteinExistence type="predicted"/>
<name>A0A4R1BG77_9ACTN</name>
<dbReference type="PANTHER" id="PTHR37163">
    <property type="entry name" value="CONSERVED PROTEIN"/>
    <property type="match status" value="1"/>
</dbReference>
<comment type="caution">
    <text evidence="1">The sequence shown here is derived from an EMBL/GenBank/DDBJ whole genome shotgun (WGS) entry which is preliminary data.</text>
</comment>
<evidence type="ECO:0000313" key="1">
    <source>
        <dbReference type="EMBL" id="TCJ16147.1"/>
    </source>
</evidence>
<accession>A0A4R1BG77</accession>
<organism evidence="1 2">
    <name type="scientific">Rubrobacter taiwanensis</name>
    <dbReference type="NCBI Taxonomy" id="185139"/>
    <lineage>
        <taxon>Bacteria</taxon>
        <taxon>Bacillati</taxon>
        <taxon>Actinomycetota</taxon>
        <taxon>Rubrobacteria</taxon>
        <taxon>Rubrobacterales</taxon>
        <taxon>Rubrobacteraceae</taxon>
        <taxon>Rubrobacter</taxon>
    </lineage>
</organism>
<protein>
    <submittedName>
        <fullName evidence="1">DUF501 domain-containing protein</fullName>
    </submittedName>
</protein>
<dbReference type="OrthoDB" id="13546at2"/>
<dbReference type="PANTHER" id="PTHR37163:SF1">
    <property type="entry name" value="DUF501 DOMAIN-CONTAINING PROTEIN"/>
    <property type="match status" value="1"/>
</dbReference>
<evidence type="ECO:0000313" key="2">
    <source>
        <dbReference type="Proteomes" id="UP000295244"/>
    </source>
</evidence>
<dbReference type="RefSeq" id="WP_132691759.1">
    <property type="nucleotide sequence ID" value="NZ_SKBU01000018.1"/>
</dbReference>
<dbReference type="EMBL" id="SKBU01000018">
    <property type="protein sequence ID" value="TCJ16147.1"/>
    <property type="molecule type" value="Genomic_DNA"/>
</dbReference>
<dbReference type="InterPro" id="IPR007511">
    <property type="entry name" value="DUF501"/>
</dbReference>
<sequence length="141" mass="15658">MDDREAVARQLGRRPRPFRVAARCPFGRPSVIENERTREMPTSFWVTCPELVAAISRVESAGGVREAQQTLGESAVEEIHERHARLFGTRVAGVRSGGHVKCLHAFTALHLSGALPNPVAEWTLERLGNPYPEDRCCTPDE</sequence>
<dbReference type="Proteomes" id="UP000295244">
    <property type="component" value="Unassembled WGS sequence"/>
</dbReference>
<keyword evidence="2" id="KW-1185">Reference proteome</keyword>
<dbReference type="Pfam" id="PF04417">
    <property type="entry name" value="DUF501"/>
    <property type="match status" value="2"/>
</dbReference>
<dbReference type="AlphaFoldDB" id="A0A4R1BG77"/>